<dbReference type="FunFam" id="3.40.640.10:FF:000015">
    <property type="entry name" value="Aspartate aminotransferase"/>
    <property type="match status" value="1"/>
</dbReference>
<dbReference type="PROSITE" id="PS00105">
    <property type="entry name" value="AA_TRANSFER_CLASS_1"/>
    <property type="match status" value="1"/>
</dbReference>
<name>A0A2K1QER1_9GAMM</name>
<evidence type="ECO:0000256" key="6">
    <source>
        <dbReference type="ARBA" id="ARBA00022898"/>
    </source>
</evidence>
<dbReference type="CDD" id="cd00609">
    <property type="entry name" value="AAT_like"/>
    <property type="match status" value="1"/>
</dbReference>
<dbReference type="Pfam" id="PF00155">
    <property type="entry name" value="Aminotran_1_2"/>
    <property type="match status" value="1"/>
</dbReference>
<keyword evidence="10" id="KW-1185">Reference proteome</keyword>
<dbReference type="GO" id="GO:0042802">
    <property type="term" value="F:identical protein binding"/>
    <property type="evidence" value="ECO:0007669"/>
    <property type="project" value="TreeGrafter"/>
</dbReference>
<dbReference type="Gene3D" id="3.90.1150.10">
    <property type="entry name" value="Aspartate Aminotransferase, domain 1"/>
    <property type="match status" value="1"/>
</dbReference>
<dbReference type="PANTHER" id="PTHR11879">
    <property type="entry name" value="ASPARTATE AMINOTRANSFERASE"/>
    <property type="match status" value="1"/>
</dbReference>
<dbReference type="SUPFAM" id="SSF53383">
    <property type="entry name" value="PLP-dependent transferases"/>
    <property type="match status" value="1"/>
</dbReference>
<dbReference type="InterPro" id="IPR004838">
    <property type="entry name" value="NHTrfase_class1_PyrdxlP-BS"/>
</dbReference>
<evidence type="ECO:0000256" key="1">
    <source>
        <dbReference type="ARBA" id="ARBA00001933"/>
    </source>
</evidence>
<dbReference type="PANTHER" id="PTHR11879:SF22">
    <property type="entry name" value="ASPARTATE AMINOTRANSFERASE, MITOCHONDRIAL"/>
    <property type="match status" value="1"/>
</dbReference>
<evidence type="ECO:0000256" key="2">
    <source>
        <dbReference type="ARBA" id="ARBA00007441"/>
    </source>
</evidence>
<dbReference type="GO" id="GO:0004069">
    <property type="term" value="F:L-aspartate:2-oxoglutarate aminotransferase activity"/>
    <property type="evidence" value="ECO:0007669"/>
    <property type="project" value="TreeGrafter"/>
</dbReference>
<evidence type="ECO:0000256" key="5">
    <source>
        <dbReference type="ARBA" id="ARBA00022679"/>
    </source>
</evidence>
<dbReference type="EMBL" id="NWUO01000001">
    <property type="protein sequence ID" value="PNS13510.1"/>
    <property type="molecule type" value="Genomic_DNA"/>
</dbReference>
<dbReference type="PRINTS" id="PR00799">
    <property type="entry name" value="TRANSAMINASE"/>
</dbReference>
<protein>
    <recommendedName>
        <fullName evidence="7">Aminotransferase</fullName>
        <ecNumber evidence="7">2.6.1.-</ecNumber>
    </recommendedName>
</protein>
<feature type="domain" description="Aminotransferase class I/classII large" evidence="8">
    <location>
        <begin position="27"/>
        <end position="392"/>
    </location>
</feature>
<dbReference type="GO" id="GO:0005829">
    <property type="term" value="C:cytosol"/>
    <property type="evidence" value="ECO:0007669"/>
    <property type="project" value="TreeGrafter"/>
</dbReference>
<comment type="cofactor">
    <cofactor evidence="1 7">
        <name>pyridoxal 5'-phosphate</name>
        <dbReference type="ChEBI" id="CHEBI:597326"/>
    </cofactor>
</comment>
<comment type="caution">
    <text evidence="9">The sequence shown here is derived from an EMBL/GenBank/DDBJ whole genome shotgun (WGS) entry which is preliminary data.</text>
</comment>
<dbReference type="Proteomes" id="UP000236345">
    <property type="component" value="Unassembled WGS sequence"/>
</dbReference>
<evidence type="ECO:0000259" key="8">
    <source>
        <dbReference type="Pfam" id="PF00155"/>
    </source>
</evidence>
<keyword evidence="6" id="KW-0663">Pyridoxal phosphate</keyword>
<accession>A0A2K1QER1</accession>
<dbReference type="AlphaFoldDB" id="A0A2K1QER1"/>
<organism evidence="9 10">
    <name type="scientific">Mixta theicola</name>
    <dbReference type="NCBI Taxonomy" id="1458355"/>
    <lineage>
        <taxon>Bacteria</taxon>
        <taxon>Pseudomonadati</taxon>
        <taxon>Pseudomonadota</taxon>
        <taxon>Gammaproteobacteria</taxon>
        <taxon>Enterobacterales</taxon>
        <taxon>Erwiniaceae</taxon>
        <taxon>Mixta</taxon>
    </lineage>
</organism>
<evidence type="ECO:0000256" key="4">
    <source>
        <dbReference type="ARBA" id="ARBA00022576"/>
    </source>
</evidence>
<comment type="similarity">
    <text evidence="2 7">Belongs to the class-I pyridoxal-phosphate-dependent aminotransferase family.</text>
</comment>
<evidence type="ECO:0000313" key="10">
    <source>
        <dbReference type="Proteomes" id="UP000236345"/>
    </source>
</evidence>
<dbReference type="InterPro" id="IPR015424">
    <property type="entry name" value="PyrdxlP-dep_Trfase"/>
</dbReference>
<keyword evidence="5 7" id="KW-0808">Transferase</keyword>
<reference evidence="10" key="1">
    <citation type="submission" date="2017-09" db="EMBL/GenBank/DDBJ databases">
        <authorList>
            <person name="Palmer M."/>
            <person name="Steenkamp E.T."/>
            <person name="Coetzee M.P."/>
            <person name="Avontuur J.R."/>
            <person name="Van Zyl E."/>
            <person name="Chan W.-Y."/>
            <person name="Blom J."/>
            <person name="Venter S.N."/>
        </authorList>
    </citation>
    <scope>NUCLEOTIDE SEQUENCE [LARGE SCALE GENOMIC DNA]</scope>
    <source>
        <strain evidence="10">QC88-366</strain>
    </source>
</reference>
<evidence type="ECO:0000256" key="7">
    <source>
        <dbReference type="RuleBase" id="RU000481"/>
    </source>
</evidence>
<dbReference type="InterPro" id="IPR000796">
    <property type="entry name" value="Asp_trans"/>
</dbReference>
<sequence>MFENITAAPADPILGLADLYRTDDRPNKINLGIGVYKDETGQTPVLTSVKKAEQYLLENETTKNYLSIDGLADFARCTQALLFGQDNAILSEKRARTAQTPGGTGALRVAADFLATQTAAKRVWISHPSWPNHKNVFNSAGLEVCEYDYYDAENHQLDFDAMLASLRGAKAGDVVLFHGCCHNPTGIDPTAEQWSQLAELSKASGWLPLFDFAYQGFARGLEEDAEGLRIFAASHKELIVASSYSKNFGLYNERVGAFTLVAADASVADTAFSQVKYTIRANYSNPPAHGAAVVATILGNNALRAIWEQELTDMRQRIHRMRQLFVNTLQEKGANRDFSFIIRQNGMFSFSGLNKDQVIRLREEFGVYAVNSGRVNVAGMTPDNMAALCEAIVAVL</sequence>
<comment type="subunit">
    <text evidence="3">Homodimer.</text>
</comment>
<evidence type="ECO:0000256" key="3">
    <source>
        <dbReference type="ARBA" id="ARBA00011738"/>
    </source>
</evidence>
<dbReference type="InterPro" id="IPR015422">
    <property type="entry name" value="PyrdxlP-dep_Trfase_small"/>
</dbReference>
<evidence type="ECO:0000313" key="9">
    <source>
        <dbReference type="EMBL" id="PNS13510.1"/>
    </source>
</evidence>
<dbReference type="OrthoDB" id="9766445at2"/>
<dbReference type="Gene3D" id="3.40.640.10">
    <property type="entry name" value="Type I PLP-dependent aspartate aminotransferase-like (Major domain)"/>
    <property type="match status" value="1"/>
</dbReference>
<keyword evidence="4 7" id="KW-0032">Aminotransferase</keyword>
<dbReference type="RefSeq" id="WP_103058059.1">
    <property type="nucleotide sequence ID" value="NZ_BSOF01000028.1"/>
</dbReference>
<proteinExistence type="inferred from homology"/>
<dbReference type="GO" id="GO:0033585">
    <property type="term" value="P:L-phenylalanine biosynthetic process from chorismate via phenylpyruvate"/>
    <property type="evidence" value="ECO:0007669"/>
    <property type="project" value="TreeGrafter"/>
</dbReference>
<dbReference type="FunFam" id="3.90.1150.10:FF:000001">
    <property type="entry name" value="Aspartate aminotransferase"/>
    <property type="match status" value="1"/>
</dbReference>
<dbReference type="EC" id="2.6.1.-" evidence="7"/>
<dbReference type="InterPro" id="IPR015421">
    <property type="entry name" value="PyrdxlP-dep_Trfase_major"/>
</dbReference>
<dbReference type="InterPro" id="IPR004839">
    <property type="entry name" value="Aminotransferase_I/II_large"/>
</dbReference>
<dbReference type="GO" id="GO:0030170">
    <property type="term" value="F:pyridoxal phosphate binding"/>
    <property type="evidence" value="ECO:0007669"/>
    <property type="project" value="InterPro"/>
</dbReference>
<dbReference type="GO" id="GO:0004838">
    <property type="term" value="F:L-tyrosine-2-oxoglutarate transaminase activity"/>
    <property type="evidence" value="ECO:0007669"/>
    <property type="project" value="TreeGrafter"/>
</dbReference>
<dbReference type="NCBIfam" id="NF006719">
    <property type="entry name" value="PRK09257.1"/>
    <property type="match status" value="1"/>
</dbReference>
<gene>
    <name evidence="9" type="ORF">COO59_01490</name>
</gene>